<protein>
    <recommendedName>
        <fullName evidence="3">VOC domain-containing protein</fullName>
    </recommendedName>
</protein>
<evidence type="ECO:0000313" key="2">
    <source>
        <dbReference type="Proteomes" id="UP000326921"/>
    </source>
</evidence>
<organism evidence="1 2">
    <name type="scientific">Sphingobacterium zhuxiongii</name>
    <dbReference type="NCBI Taxonomy" id="2662364"/>
    <lineage>
        <taxon>Bacteria</taxon>
        <taxon>Pseudomonadati</taxon>
        <taxon>Bacteroidota</taxon>
        <taxon>Sphingobacteriia</taxon>
        <taxon>Sphingobacteriales</taxon>
        <taxon>Sphingobacteriaceae</taxon>
        <taxon>Sphingobacterium</taxon>
    </lineage>
</organism>
<name>A0A5Q0Q9J1_9SPHI</name>
<dbReference type="EMBL" id="CP045652">
    <property type="protein sequence ID" value="QGA26096.1"/>
    <property type="molecule type" value="Genomic_DNA"/>
</dbReference>
<reference evidence="1 2" key="1">
    <citation type="submission" date="2019-10" db="EMBL/GenBank/DDBJ databases">
        <authorList>
            <person name="Dong K."/>
        </authorList>
    </citation>
    <scope>NUCLEOTIDE SEQUENCE [LARGE SCALE GENOMIC DNA]</scope>
    <source>
        <strain evidence="2">dk4302</strain>
    </source>
</reference>
<accession>A0A5Q0Q9J1</accession>
<dbReference type="KEGG" id="sphe:GFH32_07070"/>
<dbReference type="Proteomes" id="UP000326921">
    <property type="component" value="Chromosome"/>
</dbReference>
<gene>
    <name evidence="1" type="ORF">GFH32_07070</name>
</gene>
<keyword evidence="2" id="KW-1185">Reference proteome</keyword>
<dbReference type="AlphaFoldDB" id="A0A5Q0Q9J1"/>
<evidence type="ECO:0008006" key="3">
    <source>
        <dbReference type="Google" id="ProtNLM"/>
    </source>
</evidence>
<proteinExistence type="predicted"/>
<sequence length="126" mass="14670">MNMQQPQFNAGKNLAMKVSLDKYAETVHFYRDVLLLEAEEIELNHPQVAKTCKIKFADMILWIDGVEDLTQKDLWFEIETDAIKPALDYMLANNIEQDDSLEQLPQNAHWIKDPVGNILLLRQRKT</sequence>
<evidence type="ECO:0000313" key="1">
    <source>
        <dbReference type="EMBL" id="QGA26096.1"/>
    </source>
</evidence>